<evidence type="ECO:0000313" key="2">
    <source>
        <dbReference type="EMBL" id="KAF1950236.1"/>
    </source>
</evidence>
<protein>
    <submittedName>
        <fullName evidence="2">Uncharacterized protein</fullName>
    </submittedName>
</protein>
<accession>A0A6A5THH0</accession>
<name>A0A6A5THH0_9PLEO</name>
<keyword evidence="3" id="KW-1185">Reference proteome</keyword>
<gene>
    <name evidence="2" type="ORF">CC80DRAFT_496886</name>
</gene>
<proteinExistence type="predicted"/>
<dbReference type="AlphaFoldDB" id="A0A6A5THH0"/>
<feature type="region of interest" description="Disordered" evidence="1">
    <location>
        <begin position="18"/>
        <end position="63"/>
    </location>
</feature>
<reference evidence="2" key="1">
    <citation type="journal article" date="2020" name="Stud. Mycol.">
        <title>101 Dothideomycetes genomes: a test case for predicting lifestyles and emergence of pathogens.</title>
        <authorList>
            <person name="Haridas S."/>
            <person name="Albert R."/>
            <person name="Binder M."/>
            <person name="Bloem J."/>
            <person name="Labutti K."/>
            <person name="Salamov A."/>
            <person name="Andreopoulos B."/>
            <person name="Baker S."/>
            <person name="Barry K."/>
            <person name="Bills G."/>
            <person name="Bluhm B."/>
            <person name="Cannon C."/>
            <person name="Castanera R."/>
            <person name="Culley D."/>
            <person name="Daum C."/>
            <person name="Ezra D."/>
            <person name="Gonzalez J."/>
            <person name="Henrissat B."/>
            <person name="Kuo A."/>
            <person name="Liang C."/>
            <person name="Lipzen A."/>
            <person name="Lutzoni F."/>
            <person name="Magnuson J."/>
            <person name="Mondo S."/>
            <person name="Nolan M."/>
            <person name="Ohm R."/>
            <person name="Pangilinan J."/>
            <person name="Park H.-J."/>
            <person name="Ramirez L."/>
            <person name="Alfaro M."/>
            <person name="Sun H."/>
            <person name="Tritt A."/>
            <person name="Yoshinaga Y."/>
            <person name="Zwiers L.-H."/>
            <person name="Turgeon B."/>
            <person name="Goodwin S."/>
            <person name="Spatafora J."/>
            <person name="Crous P."/>
            <person name="Grigoriev I."/>
        </authorList>
    </citation>
    <scope>NUCLEOTIDE SEQUENCE</scope>
    <source>
        <strain evidence="2">CBS 675.92</strain>
    </source>
</reference>
<organism evidence="2 3">
    <name type="scientific">Byssothecium circinans</name>
    <dbReference type="NCBI Taxonomy" id="147558"/>
    <lineage>
        <taxon>Eukaryota</taxon>
        <taxon>Fungi</taxon>
        <taxon>Dikarya</taxon>
        <taxon>Ascomycota</taxon>
        <taxon>Pezizomycotina</taxon>
        <taxon>Dothideomycetes</taxon>
        <taxon>Pleosporomycetidae</taxon>
        <taxon>Pleosporales</taxon>
        <taxon>Massarineae</taxon>
        <taxon>Massarinaceae</taxon>
        <taxon>Byssothecium</taxon>
    </lineage>
</organism>
<dbReference type="Proteomes" id="UP000800035">
    <property type="component" value="Unassembled WGS sequence"/>
</dbReference>
<sequence>MHIQANLINDHHPQLYHSALHVASSSPSMANTPRMTPLPTTRTPHTTAHSRESSHPPKTPSVS</sequence>
<dbReference type="EMBL" id="ML977027">
    <property type="protein sequence ID" value="KAF1950236.1"/>
    <property type="molecule type" value="Genomic_DNA"/>
</dbReference>
<evidence type="ECO:0000256" key="1">
    <source>
        <dbReference type="SAM" id="MobiDB-lite"/>
    </source>
</evidence>
<evidence type="ECO:0000313" key="3">
    <source>
        <dbReference type="Proteomes" id="UP000800035"/>
    </source>
</evidence>
<feature type="compositionally biased region" description="Low complexity" evidence="1">
    <location>
        <begin position="32"/>
        <end position="47"/>
    </location>
</feature>